<sequence>MAKLDKITLLEQSIERFYERYSAKRIAVATLLVGVLSLVMALVVYWGFESGILAALGGLFFGFIGINIAFLCIVPPAKALTDSKRLISQAIREPARIKSYDMQKVLLLDSKGKEHALKARDLAVWTSLVVPYLIESQARGGQPLRKKPQRKLTASERKYIEQRRKEVLEMEEKIEKERKSLEHDRRELEMRSVDLKQAEELVIERLTGVEQAEAELEQLKIVAAERANESASAYDAKVAAAKAEELRVKESELSALKRQLAEDRRNFESQKAEMTKLQAAATRSPFGTAHEPVGAQSVEAREAALEARMKKLEEEAQALESRANYLTDSENSLIERLDALTEREANIEQSEVDAGLRKD</sequence>
<feature type="region of interest" description="Disordered" evidence="1">
    <location>
        <begin position="279"/>
        <end position="300"/>
    </location>
</feature>
<accession>A0ABU1AV29</accession>
<organism evidence="3 4">
    <name type="scientific">Thalassobacterium maritimum</name>
    <dbReference type="NCBI Taxonomy" id="3041265"/>
    <lineage>
        <taxon>Bacteria</taxon>
        <taxon>Pseudomonadati</taxon>
        <taxon>Verrucomicrobiota</taxon>
        <taxon>Opitutia</taxon>
        <taxon>Puniceicoccales</taxon>
        <taxon>Coraliomargaritaceae</taxon>
        <taxon>Thalassobacterium</taxon>
    </lineage>
</organism>
<keyword evidence="4" id="KW-1185">Reference proteome</keyword>
<dbReference type="EMBL" id="JARXHW010000009">
    <property type="protein sequence ID" value="MDQ8206990.1"/>
    <property type="molecule type" value="Genomic_DNA"/>
</dbReference>
<dbReference type="RefSeq" id="WP_308949128.1">
    <property type="nucleotide sequence ID" value="NZ_JARXHW010000009.1"/>
</dbReference>
<keyword evidence="2" id="KW-1133">Transmembrane helix</keyword>
<keyword evidence="2" id="KW-0812">Transmembrane</keyword>
<comment type="caution">
    <text evidence="3">The sequence shown here is derived from an EMBL/GenBank/DDBJ whole genome shotgun (WGS) entry which is preliminary data.</text>
</comment>
<name>A0ABU1AV29_9BACT</name>
<dbReference type="Proteomes" id="UP001225316">
    <property type="component" value="Unassembled WGS sequence"/>
</dbReference>
<proteinExistence type="predicted"/>
<feature type="transmembrane region" description="Helical" evidence="2">
    <location>
        <begin position="52"/>
        <end position="74"/>
    </location>
</feature>
<evidence type="ECO:0000313" key="4">
    <source>
        <dbReference type="Proteomes" id="UP001225316"/>
    </source>
</evidence>
<feature type="transmembrane region" description="Helical" evidence="2">
    <location>
        <begin position="26"/>
        <end position="46"/>
    </location>
</feature>
<gene>
    <name evidence="3" type="ORF">QEH52_05680</name>
</gene>
<keyword evidence="2" id="KW-0472">Membrane</keyword>
<evidence type="ECO:0000256" key="2">
    <source>
        <dbReference type="SAM" id="Phobius"/>
    </source>
</evidence>
<evidence type="ECO:0000256" key="1">
    <source>
        <dbReference type="SAM" id="MobiDB-lite"/>
    </source>
</evidence>
<evidence type="ECO:0000313" key="3">
    <source>
        <dbReference type="EMBL" id="MDQ8206990.1"/>
    </source>
</evidence>
<protein>
    <submittedName>
        <fullName evidence="3">Uncharacterized protein</fullName>
    </submittedName>
</protein>
<reference evidence="3 4" key="1">
    <citation type="submission" date="2023-04" db="EMBL/GenBank/DDBJ databases">
        <title>A novel bacteria isolated from coastal sediment.</title>
        <authorList>
            <person name="Liu X.-J."/>
            <person name="Du Z.-J."/>
        </authorList>
    </citation>
    <scope>NUCLEOTIDE SEQUENCE [LARGE SCALE GENOMIC DNA]</scope>
    <source>
        <strain evidence="3 4">SDUM461003</strain>
    </source>
</reference>